<dbReference type="AlphaFoldDB" id="A0A8S2CVY4"/>
<feature type="compositionally biased region" description="Polar residues" evidence="1">
    <location>
        <begin position="1"/>
        <end position="36"/>
    </location>
</feature>
<sequence>STSTYNMAHSGEQIQVSENTYASPRESNVHSTPSVNKRTHDDVGHSFENENENASNTTILSLRENNGEQSSRHNNEKFISSRNLKHGKEQFNDFDLRVMGYRRTQINSAVAEHDVLIFVENTQSFAFLLDVGNWPVQLVGKEYSRKMPSIPPQLSGVIQNGAFNVDWDEFVQDIKRQYARVINFDTVRNEFLEGKYVYVHFMRYPVVEYMALTQVLIFSRCMQIGHFQKNCPQKDEVTCKRCGAKCADIKKHECQGVPKCIRYGGDYKSSDTKCPKVKDYRAALTRTLPATRNNVQVTQPV</sequence>
<feature type="compositionally biased region" description="Basic and acidic residues" evidence="1">
    <location>
        <begin position="38"/>
        <end position="48"/>
    </location>
</feature>
<gene>
    <name evidence="2" type="ORF">OVA965_LOCUS3919</name>
    <name evidence="3" type="ORF">TMI583_LOCUS3917</name>
</gene>
<proteinExistence type="predicted"/>
<protein>
    <submittedName>
        <fullName evidence="2">Uncharacterized protein</fullName>
    </submittedName>
</protein>
<evidence type="ECO:0000313" key="4">
    <source>
        <dbReference type="Proteomes" id="UP000677228"/>
    </source>
</evidence>
<evidence type="ECO:0000313" key="2">
    <source>
        <dbReference type="EMBL" id="CAF0786824.1"/>
    </source>
</evidence>
<reference evidence="2" key="1">
    <citation type="submission" date="2021-02" db="EMBL/GenBank/DDBJ databases">
        <authorList>
            <person name="Nowell W R."/>
        </authorList>
    </citation>
    <scope>NUCLEOTIDE SEQUENCE</scope>
</reference>
<evidence type="ECO:0000256" key="1">
    <source>
        <dbReference type="SAM" id="MobiDB-lite"/>
    </source>
</evidence>
<organism evidence="2 4">
    <name type="scientific">Didymodactylos carnosus</name>
    <dbReference type="NCBI Taxonomy" id="1234261"/>
    <lineage>
        <taxon>Eukaryota</taxon>
        <taxon>Metazoa</taxon>
        <taxon>Spiralia</taxon>
        <taxon>Gnathifera</taxon>
        <taxon>Rotifera</taxon>
        <taxon>Eurotatoria</taxon>
        <taxon>Bdelloidea</taxon>
        <taxon>Philodinida</taxon>
        <taxon>Philodinidae</taxon>
        <taxon>Didymodactylos</taxon>
    </lineage>
</organism>
<dbReference type="Proteomes" id="UP000677228">
    <property type="component" value="Unassembled WGS sequence"/>
</dbReference>
<dbReference type="Proteomes" id="UP000682733">
    <property type="component" value="Unassembled WGS sequence"/>
</dbReference>
<dbReference type="EMBL" id="CAJNOK010000986">
    <property type="protein sequence ID" value="CAF0786824.1"/>
    <property type="molecule type" value="Genomic_DNA"/>
</dbReference>
<comment type="caution">
    <text evidence="2">The sequence shown here is derived from an EMBL/GenBank/DDBJ whole genome shotgun (WGS) entry which is preliminary data.</text>
</comment>
<dbReference type="EMBL" id="CAJOBA010000986">
    <property type="protein sequence ID" value="CAF3569087.1"/>
    <property type="molecule type" value="Genomic_DNA"/>
</dbReference>
<feature type="non-terminal residue" evidence="2">
    <location>
        <position position="1"/>
    </location>
</feature>
<accession>A0A8S2CVY4</accession>
<evidence type="ECO:0000313" key="3">
    <source>
        <dbReference type="EMBL" id="CAF3569087.1"/>
    </source>
</evidence>
<feature type="region of interest" description="Disordered" evidence="1">
    <location>
        <begin position="1"/>
        <end position="56"/>
    </location>
</feature>
<name>A0A8S2CVY4_9BILA</name>